<dbReference type="PANTHER" id="PTHR43581:SF4">
    <property type="entry name" value="ATP_GTP PHOSPHATASE"/>
    <property type="match status" value="1"/>
</dbReference>
<dbReference type="Proteomes" id="UP000726777">
    <property type="component" value="Unassembled WGS sequence"/>
</dbReference>
<dbReference type="Pfam" id="PF13175">
    <property type="entry name" value="AAA_15"/>
    <property type="match status" value="1"/>
</dbReference>
<dbReference type="EMBL" id="JACVHL010000034">
    <property type="protein sequence ID" value="MCC3807953.1"/>
    <property type="molecule type" value="Genomic_DNA"/>
</dbReference>
<organism evidence="2 3">
    <name type="scientific">Vibrio parahaemolyticus</name>
    <dbReference type="NCBI Taxonomy" id="670"/>
    <lineage>
        <taxon>Bacteria</taxon>
        <taxon>Pseudomonadati</taxon>
        <taxon>Pseudomonadota</taxon>
        <taxon>Gammaproteobacteria</taxon>
        <taxon>Vibrionales</taxon>
        <taxon>Vibrionaceae</taxon>
        <taxon>Vibrio</taxon>
    </lineage>
</organism>
<name>A0A9Q3UHM1_VIBPH</name>
<dbReference type="PANTHER" id="PTHR43581">
    <property type="entry name" value="ATP/GTP PHOSPHATASE"/>
    <property type="match status" value="1"/>
</dbReference>
<comment type="caution">
    <text evidence="2">The sequence shown here is derived from an EMBL/GenBank/DDBJ whole genome shotgun (WGS) entry which is preliminary data.</text>
</comment>
<evidence type="ECO:0000259" key="1">
    <source>
        <dbReference type="Pfam" id="PF13175"/>
    </source>
</evidence>
<dbReference type="SUPFAM" id="SSF52540">
    <property type="entry name" value="P-loop containing nucleoside triphosphate hydrolases"/>
    <property type="match status" value="1"/>
</dbReference>
<protein>
    <submittedName>
        <fullName evidence="2">AAA family ATPase</fullName>
    </submittedName>
</protein>
<reference evidence="2" key="1">
    <citation type="submission" date="2020-09" db="EMBL/GenBank/DDBJ databases">
        <title>Genome sequence of Vibrio parahaemolyticus isolates.</title>
        <authorList>
            <person name="Hammerl J.A."/>
            <person name="Strauch E."/>
        </authorList>
    </citation>
    <scope>NUCLEOTIDE SEQUENCE</scope>
    <source>
        <strain evidence="2">17-VB00146</strain>
    </source>
</reference>
<dbReference type="AlphaFoldDB" id="A0A9Q3UHM1"/>
<proteinExistence type="predicted"/>
<sequence>MKLKQLYISNYKNLNEFTLDFSEESFIETLVGKNGSGKSNFIEALLEVFRHIFQYDWRDNRYDIFFSYNLTYEIEGSTQTIEYNSNVNQLIINGRNRATVGQTPLPDYILTYYAGHNSTVSEHLSSFEEKFATNLVRADQTDSRPFIGLNKSYNDILLTVFSLLPDDSIAKTFVFEKLSIDEIYDELRIELERPHYATTARFDVQSTDEEDPSKYWKLAGTTRNMLDELDTHCNAPIAEGVRTEGYLAGSDTYQRYYSIRRIKEHFATNTAHDFFRMLDNFKTLGMLKSVVLNIKLRDNTDVASNVFSDGQFQAIYLYSISEIFKSANSITIMDEPDSFLHPEWQAQCSEQIQSISRRAASTNHIITTTHSAVSLISSPQTRIRYFEEHEGSVRTFTLPKRESVRRLCQGVITYTEEEQMLSVLNAIHIENKPVLFTEGSTDPLIIKSAWYKLYPDTEMPFIPFYAFSCSYINQLITDQRIHNEMNGRKVFALFDFDEAYNQWNSLNGQVLLDNVSNGLVKKWDGGEAYAIMLPVPQHPDIQRQVFKNEALEEHFGGASFCMIEHLFYGLDLTAPFFTNQNVPGGQLIQFQGCKTNFAKTVVPTLPPENFEVFRPMLDWIRERCA</sequence>
<evidence type="ECO:0000313" key="2">
    <source>
        <dbReference type="EMBL" id="MCC3807953.1"/>
    </source>
</evidence>
<feature type="domain" description="Endonuclease GajA/Old nuclease/RecF-like AAA" evidence="1">
    <location>
        <begin position="1"/>
        <end position="371"/>
    </location>
</feature>
<dbReference type="InterPro" id="IPR041685">
    <property type="entry name" value="AAA_GajA/Old/RecF-like"/>
</dbReference>
<dbReference type="RefSeq" id="WP_118117673.1">
    <property type="nucleotide sequence ID" value="NZ_CP064041.1"/>
</dbReference>
<evidence type="ECO:0000313" key="3">
    <source>
        <dbReference type="Proteomes" id="UP000726777"/>
    </source>
</evidence>
<gene>
    <name evidence="2" type="ORF">IB292_23350</name>
</gene>
<dbReference type="InterPro" id="IPR027417">
    <property type="entry name" value="P-loop_NTPase"/>
</dbReference>
<dbReference type="Gene3D" id="3.40.50.300">
    <property type="entry name" value="P-loop containing nucleotide triphosphate hydrolases"/>
    <property type="match status" value="1"/>
</dbReference>
<accession>A0A9Q3UHM1</accession>
<dbReference type="InterPro" id="IPR051396">
    <property type="entry name" value="Bact_Antivir_Def_Nuclease"/>
</dbReference>